<dbReference type="Gene3D" id="1.10.3210.50">
    <property type="match status" value="1"/>
</dbReference>
<proteinExistence type="predicted"/>
<dbReference type="SUPFAM" id="SSF109604">
    <property type="entry name" value="HD-domain/PDEase-like"/>
    <property type="match status" value="1"/>
</dbReference>
<accession>A0AA37RA87</accession>
<evidence type="ECO:0000313" key="2">
    <source>
        <dbReference type="EMBL" id="GLO36495.1"/>
    </source>
</evidence>
<evidence type="ECO:0000259" key="1">
    <source>
        <dbReference type="PROSITE" id="PS51831"/>
    </source>
</evidence>
<dbReference type="RefSeq" id="WP_284354722.1">
    <property type="nucleotide sequence ID" value="NZ_BSKF01000005.1"/>
</dbReference>
<reference evidence="2" key="1">
    <citation type="submission" date="2023-01" db="EMBL/GenBank/DDBJ databases">
        <title>Whole-genome sequence of Pseudomonas putida NBRC 14671.</title>
        <authorList>
            <person name="Morohoshi T."/>
            <person name="Someya N."/>
        </authorList>
    </citation>
    <scope>NUCLEOTIDE SEQUENCE</scope>
    <source>
        <strain evidence="2">NBRC 14671</strain>
    </source>
</reference>
<name>A0AA37RA87_PSEPU</name>
<dbReference type="SMART" id="SM00471">
    <property type="entry name" value="HDc"/>
    <property type="match status" value="1"/>
</dbReference>
<dbReference type="EMBL" id="BSKJ01000007">
    <property type="protein sequence ID" value="GLO36495.1"/>
    <property type="molecule type" value="Genomic_DNA"/>
</dbReference>
<protein>
    <submittedName>
        <fullName evidence="2">Phosphohydrolase</fullName>
    </submittedName>
</protein>
<dbReference type="AlphaFoldDB" id="A0AA37RA87"/>
<dbReference type="PROSITE" id="PS51831">
    <property type="entry name" value="HD"/>
    <property type="match status" value="1"/>
</dbReference>
<dbReference type="PANTHER" id="PTHR33594:SF1">
    <property type="entry name" value="HD_PDEASE DOMAIN-CONTAINING PROTEIN"/>
    <property type="match status" value="1"/>
</dbReference>
<comment type="caution">
    <text evidence="2">The sequence shown here is derived from an EMBL/GenBank/DDBJ whole genome shotgun (WGS) entry which is preliminary data.</text>
</comment>
<dbReference type="Pfam" id="PF01966">
    <property type="entry name" value="HD"/>
    <property type="match status" value="1"/>
</dbReference>
<organism evidence="2 3">
    <name type="scientific">Pseudomonas putida</name>
    <name type="common">Arthrobacter siderocapsulatus</name>
    <dbReference type="NCBI Taxonomy" id="303"/>
    <lineage>
        <taxon>Bacteria</taxon>
        <taxon>Pseudomonadati</taxon>
        <taxon>Pseudomonadota</taxon>
        <taxon>Gammaproteobacteria</taxon>
        <taxon>Pseudomonadales</taxon>
        <taxon>Pseudomonadaceae</taxon>
        <taxon>Pseudomonas</taxon>
    </lineage>
</organism>
<gene>
    <name evidence="2" type="ORF">PPUN14671_33300</name>
</gene>
<feature type="domain" description="HD" evidence="1">
    <location>
        <begin position="30"/>
        <end position="134"/>
    </location>
</feature>
<sequence length="225" mass="24767">MTNEAFAPFQRLAADLLKHLPADHPDGSHDLSHIHRVWVNAQRIQHVEGGDLEVLLAAVLLHDCVVVEKNSPLRGQASTLSAEKATSILADMGWPTQRIEQVAHAVKTHSYSAGIEPLTLEARILQDSDRLDAIGAVGIARCFYVSGRMGSALYDFENPAALGREYQDTTYAIEHFHTKLLKLASGFKTREGARLAAERHERLEAYLADFMEEVGVGGPVRDHLA</sequence>
<dbReference type="PANTHER" id="PTHR33594">
    <property type="entry name" value="SUPERFAMILY HYDROLASE, PUTATIVE (AFU_ORTHOLOGUE AFUA_1G03035)-RELATED"/>
    <property type="match status" value="1"/>
</dbReference>
<dbReference type="InterPro" id="IPR003607">
    <property type="entry name" value="HD/PDEase_dom"/>
</dbReference>
<dbReference type="InterPro" id="IPR006674">
    <property type="entry name" value="HD_domain"/>
</dbReference>
<evidence type="ECO:0000313" key="3">
    <source>
        <dbReference type="Proteomes" id="UP001161257"/>
    </source>
</evidence>
<dbReference type="Proteomes" id="UP001161257">
    <property type="component" value="Unassembled WGS sequence"/>
</dbReference>